<gene>
    <name evidence="2" type="ORF">HNAJ_LOCUS13235</name>
</gene>
<evidence type="ECO:0000313" key="2">
    <source>
        <dbReference type="EMBL" id="VDO15312.1"/>
    </source>
</evidence>
<feature type="region of interest" description="Disordered" evidence="1">
    <location>
        <begin position="1"/>
        <end position="60"/>
    </location>
</feature>
<reference evidence="2 3" key="2">
    <citation type="submission" date="2018-11" db="EMBL/GenBank/DDBJ databases">
        <authorList>
            <consortium name="Pathogen Informatics"/>
        </authorList>
    </citation>
    <scope>NUCLEOTIDE SEQUENCE [LARGE SCALE GENOMIC DNA]</scope>
</reference>
<sequence>MLAAKKRNSSLGNDQKSRRLTMSGEMFHKLKNKIEDNTDSPSPRDRKRSNGEAEHKYKRIMSTNDRGKYFQARNSMASTGDGSRKMTLTSDKFMQIIQKTGPTGRSSKAMSTSASTTTKPLYLDLLQDINLNDTGCIELICGHERERKEEAISMENVPYQCLVCLDSTRYAGETH</sequence>
<reference evidence="4" key="1">
    <citation type="submission" date="2017-02" db="UniProtKB">
        <authorList>
            <consortium name="WormBaseParasite"/>
        </authorList>
    </citation>
    <scope>IDENTIFICATION</scope>
</reference>
<proteinExistence type="predicted"/>
<keyword evidence="3" id="KW-1185">Reference proteome</keyword>
<dbReference type="AlphaFoldDB" id="A0A0R3TZG2"/>
<feature type="compositionally biased region" description="Basic and acidic residues" evidence="1">
    <location>
        <begin position="26"/>
        <end position="55"/>
    </location>
</feature>
<evidence type="ECO:0000313" key="4">
    <source>
        <dbReference type="WBParaSite" id="HNAJ_0001326101-mRNA-1"/>
    </source>
</evidence>
<evidence type="ECO:0000256" key="1">
    <source>
        <dbReference type="SAM" id="MobiDB-lite"/>
    </source>
</evidence>
<accession>A0A0R3TZG2</accession>
<protein>
    <submittedName>
        <fullName evidence="4">Zinc finger, RING/FYVE/PHD-type</fullName>
    </submittedName>
</protein>
<dbReference type="Proteomes" id="UP000278807">
    <property type="component" value="Unassembled WGS sequence"/>
</dbReference>
<dbReference type="EMBL" id="UZAE01015141">
    <property type="protein sequence ID" value="VDO15312.1"/>
    <property type="molecule type" value="Genomic_DNA"/>
</dbReference>
<name>A0A0R3TZG2_RODNA</name>
<evidence type="ECO:0000313" key="3">
    <source>
        <dbReference type="Proteomes" id="UP000278807"/>
    </source>
</evidence>
<dbReference type="WBParaSite" id="HNAJ_0001326101-mRNA-1">
    <property type="protein sequence ID" value="HNAJ_0001326101-mRNA-1"/>
    <property type="gene ID" value="HNAJ_0001326101"/>
</dbReference>
<organism evidence="4">
    <name type="scientific">Rodentolepis nana</name>
    <name type="common">Dwarf tapeworm</name>
    <name type="synonym">Hymenolepis nana</name>
    <dbReference type="NCBI Taxonomy" id="102285"/>
    <lineage>
        <taxon>Eukaryota</taxon>
        <taxon>Metazoa</taxon>
        <taxon>Spiralia</taxon>
        <taxon>Lophotrochozoa</taxon>
        <taxon>Platyhelminthes</taxon>
        <taxon>Cestoda</taxon>
        <taxon>Eucestoda</taxon>
        <taxon>Cyclophyllidea</taxon>
        <taxon>Hymenolepididae</taxon>
        <taxon>Rodentolepis</taxon>
    </lineage>
</organism>